<evidence type="ECO:0000256" key="3">
    <source>
        <dbReference type="ARBA" id="ARBA00022737"/>
    </source>
</evidence>
<dbReference type="Pfam" id="PF13183">
    <property type="entry name" value="Fer4_8"/>
    <property type="match status" value="1"/>
</dbReference>
<accession>A0AA35CQF3</accession>
<dbReference type="PANTHER" id="PTHR32479:SF17">
    <property type="entry name" value="GLYCOLATE OXIDASE IRON-SULFUR SUBUNIT"/>
    <property type="match status" value="1"/>
</dbReference>
<evidence type="ECO:0000259" key="7">
    <source>
        <dbReference type="PROSITE" id="PS51379"/>
    </source>
</evidence>
<dbReference type="InterPro" id="IPR017900">
    <property type="entry name" value="4Fe4S_Fe_S_CS"/>
</dbReference>
<keyword evidence="6" id="KW-0813">Transport</keyword>
<comment type="function">
    <text evidence="6">Component of a complex that catalyzes the oxidation of glycolate to glyoxylate.</text>
</comment>
<keyword evidence="1 6" id="KW-0004">4Fe-4S</keyword>
<dbReference type="InterPro" id="IPR012257">
    <property type="entry name" value="Glc_ox_4Fe-4S"/>
</dbReference>
<dbReference type="InterPro" id="IPR017896">
    <property type="entry name" value="4Fe4S_Fe-S-bd"/>
</dbReference>
<keyword evidence="3" id="KW-0677">Repeat</keyword>
<dbReference type="EC" id="1.1.99.14" evidence="6"/>
<dbReference type="PANTHER" id="PTHR32479">
    <property type="entry name" value="GLYCOLATE OXIDASE IRON-SULFUR SUBUNIT"/>
    <property type="match status" value="1"/>
</dbReference>
<dbReference type="Pfam" id="PF02754">
    <property type="entry name" value="CCG"/>
    <property type="match status" value="2"/>
</dbReference>
<dbReference type="GO" id="GO:0019154">
    <property type="term" value="F:glycolate dehydrogenase activity"/>
    <property type="evidence" value="ECO:0007669"/>
    <property type="project" value="UniProtKB-EC"/>
</dbReference>
<dbReference type="PIRSF" id="PIRSF000139">
    <property type="entry name" value="Glc_ox_4Fe-4S"/>
    <property type="match status" value="1"/>
</dbReference>
<evidence type="ECO:0000256" key="2">
    <source>
        <dbReference type="ARBA" id="ARBA00022723"/>
    </source>
</evidence>
<gene>
    <name evidence="8" type="primary">glcF_1</name>
    <name evidence="8" type="ORF">caldi_31410</name>
</gene>
<keyword evidence="5 6" id="KW-0411">Iron-sulfur</keyword>
<evidence type="ECO:0000256" key="1">
    <source>
        <dbReference type="ARBA" id="ARBA00022485"/>
    </source>
</evidence>
<reference evidence="8" key="1">
    <citation type="submission" date="2022-03" db="EMBL/GenBank/DDBJ databases">
        <title>Complete genome sequence of Caldinitratiruptor microaerophilus.</title>
        <authorList>
            <person name="Mukaiyama R."/>
            <person name="Nishiyama T."/>
            <person name="Ueda K."/>
        </authorList>
    </citation>
    <scope>NUCLEOTIDE SEQUENCE</scope>
    <source>
        <strain evidence="8">JCM 16183</strain>
    </source>
</reference>
<comment type="cofactor">
    <cofactor evidence="6">
        <name>[4Fe-4S] cluster</name>
        <dbReference type="ChEBI" id="CHEBI:49883"/>
    </cofactor>
    <text evidence="6">Binds 2 [4Fe-4S] clusters.</text>
</comment>
<dbReference type="Proteomes" id="UP001163687">
    <property type="component" value="Chromosome"/>
</dbReference>
<feature type="domain" description="4Fe-4S ferredoxin-type" evidence="7">
    <location>
        <begin position="58"/>
        <end position="89"/>
    </location>
</feature>
<dbReference type="PROSITE" id="PS00198">
    <property type="entry name" value="4FE4S_FER_1"/>
    <property type="match status" value="1"/>
</dbReference>
<dbReference type="EMBL" id="AP025628">
    <property type="protein sequence ID" value="BDG62051.1"/>
    <property type="molecule type" value="Genomic_DNA"/>
</dbReference>
<proteinExistence type="predicted"/>
<protein>
    <recommendedName>
        <fullName evidence="6">Glycolate oxidase iron-sulfur subunit</fullName>
        <ecNumber evidence="6">1.1.99.14</ecNumber>
    </recommendedName>
</protein>
<dbReference type="RefSeq" id="WP_264842660.1">
    <property type="nucleotide sequence ID" value="NZ_AP025628.1"/>
</dbReference>
<dbReference type="InterPro" id="IPR009051">
    <property type="entry name" value="Helical_ferredxn"/>
</dbReference>
<keyword evidence="6" id="KW-0249">Electron transport</keyword>
<organism evidence="8 9">
    <name type="scientific">Caldinitratiruptor microaerophilus</name>
    <dbReference type="NCBI Taxonomy" id="671077"/>
    <lineage>
        <taxon>Bacteria</taxon>
        <taxon>Bacillati</taxon>
        <taxon>Bacillota</taxon>
        <taxon>Clostridia</taxon>
        <taxon>Eubacteriales</taxon>
        <taxon>Symbiobacteriaceae</taxon>
        <taxon>Caldinitratiruptor</taxon>
    </lineage>
</organism>
<keyword evidence="9" id="KW-1185">Reference proteome</keyword>
<name>A0AA35CQF3_9FIRM</name>
<dbReference type="GO" id="GO:0046872">
    <property type="term" value="F:metal ion binding"/>
    <property type="evidence" value="ECO:0007669"/>
    <property type="project" value="UniProtKB-UniRule"/>
</dbReference>
<evidence type="ECO:0000256" key="5">
    <source>
        <dbReference type="ARBA" id="ARBA00023014"/>
    </source>
</evidence>
<dbReference type="GO" id="GO:0051539">
    <property type="term" value="F:4 iron, 4 sulfur cluster binding"/>
    <property type="evidence" value="ECO:0007669"/>
    <property type="project" value="UniProtKB-UniRule"/>
</dbReference>
<dbReference type="KEGG" id="cmic:caldi_31410"/>
<dbReference type="PROSITE" id="PS51379">
    <property type="entry name" value="4FE4S_FER_2"/>
    <property type="match status" value="2"/>
</dbReference>
<dbReference type="AlphaFoldDB" id="A0AA35CQF3"/>
<dbReference type="SUPFAM" id="SSF46548">
    <property type="entry name" value="alpha-helical ferredoxin"/>
    <property type="match status" value="1"/>
</dbReference>
<evidence type="ECO:0000313" key="8">
    <source>
        <dbReference type="EMBL" id="BDG62051.1"/>
    </source>
</evidence>
<keyword evidence="2 6" id="KW-0479">Metal-binding</keyword>
<evidence type="ECO:0000256" key="6">
    <source>
        <dbReference type="PIRNR" id="PIRNR000139"/>
    </source>
</evidence>
<keyword evidence="4 6" id="KW-0408">Iron</keyword>
<comment type="catalytic activity">
    <reaction evidence="6">
        <text>glycolate + A = glyoxylate + AH2</text>
        <dbReference type="Rhea" id="RHEA:21264"/>
        <dbReference type="ChEBI" id="CHEBI:13193"/>
        <dbReference type="ChEBI" id="CHEBI:17499"/>
        <dbReference type="ChEBI" id="CHEBI:29805"/>
        <dbReference type="ChEBI" id="CHEBI:36655"/>
        <dbReference type="EC" id="1.1.99.14"/>
    </reaction>
</comment>
<sequence>MAAIQLGQAALRELDTCVHCGLCLPACPTYRELGQEPDSPRGRIYLARALFEGRLDPRGPALEHLDLCLGCLACETACPSGVHYGVILEDVRAATEAVRPRSVLVRWLRHLLLRWLLPSPGRLALAARLLRIGRALRLDALAPRHLRELGRAAPPVPPRPSRALLPAELPPPAPAAPLRVGLLAGCVQDVLLGETNLSTARVLGLYGCTVVNPPGQVCCGALAAHAGDRETARELARRNIEAFEGVDYVVVNAAGCGAHMKKYGHLLADDPEWAVRAEAFSRRVRDFSELLAALAAEGRGPELPGVAAGDGARPAVAYQDACHLAHGQGIRTQPRALLGQVCEVRNLADEACCGSAGFYNLVQPEMATAARDRKVEQIRATGARTVVTGNAGCLLQLRAGVRAAGLDVEVVHIADYLARRYDELGAAARPAGAGGGAQVAGAAARRE</sequence>
<feature type="domain" description="4Fe-4S ferredoxin-type" evidence="7">
    <location>
        <begin position="7"/>
        <end position="38"/>
    </location>
</feature>
<evidence type="ECO:0000256" key="4">
    <source>
        <dbReference type="ARBA" id="ARBA00023004"/>
    </source>
</evidence>
<dbReference type="InterPro" id="IPR004017">
    <property type="entry name" value="Cys_rich_dom"/>
</dbReference>
<evidence type="ECO:0000313" key="9">
    <source>
        <dbReference type="Proteomes" id="UP001163687"/>
    </source>
</evidence>
<dbReference type="Gene3D" id="1.10.1060.10">
    <property type="entry name" value="Alpha-helical ferredoxin"/>
    <property type="match status" value="1"/>
</dbReference>
<comment type="catalytic activity">
    <reaction evidence="6">
        <text>(R)-lactate + A = pyruvate + AH2</text>
        <dbReference type="Rhea" id="RHEA:15089"/>
        <dbReference type="ChEBI" id="CHEBI:13193"/>
        <dbReference type="ChEBI" id="CHEBI:15361"/>
        <dbReference type="ChEBI" id="CHEBI:16004"/>
        <dbReference type="ChEBI" id="CHEBI:17499"/>
    </reaction>
</comment>